<keyword evidence="4" id="KW-1015">Disulfide bond</keyword>
<evidence type="ECO:0000256" key="4">
    <source>
        <dbReference type="ARBA" id="ARBA00023157"/>
    </source>
</evidence>
<evidence type="ECO:0000256" key="2">
    <source>
        <dbReference type="ARBA" id="ARBA00022729"/>
    </source>
</evidence>
<keyword evidence="6" id="KW-1133">Transmembrane helix</keyword>
<evidence type="ECO:0000313" key="8">
    <source>
        <dbReference type="EMBL" id="RHZ80782.1"/>
    </source>
</evidence>
<reference evidence="8 9" key="1">
    <citation type="submission" date="2018-08" db="EMBL/GenBank/DDBJ databases">
        <title>Genome and evolution of the arbuscular mycorrhizal fungus Diversispora epigaea (formerly Glomus versiforme) and its bacterial endosymbionts.</title>
        <authorList>
            <person name="Sun X."/>
            <person name="Fei Z."/>
            <person name="Harrison M."/>
        </authorList>
    </citation>
    <scope>NUCLEOTIDE SEQUENCE [LARGE SCALE GENOMIC DNA]</scope>
    <source>
        <strain evidence="8 9">IT104</strain>
    </source>
</reference>
<dbReference type="Pfam" id="PF01607">
    <property type="entry name" value="CBM_14"/>
    <property type="match status" value="1"/>
</dbReference>
<dbReference type="InterPro" id="IPR002557">
    <property type="entry name" value="Chitin-bd_dom"/>
</dbReference>
<keyword evidence="6" id="KW-0472">Membrane</keyword>
<keyword evidence="2" id="KW-0732">Signal</keyword>
<dbReference type="STRING" id="1348612.A0A397J1J8"/>
<keyword evidence="6" id="KW-0812">Transmembrane</keyword>
<evidence type="ECO:0000256" key="1">
    <source>
        <dbReference type="ARBA" id="ARBA00022669"/>
    </source>
</evidence>
<proteinExistence type="predicted"/>
<evidence type="ECO:0000256" key="3">
    <source>
        <dbReference type="ARBA" id="ARBA00022737"/>
    </source>
</evidence>
<feature type="domain" description="Chitin-binding type-2" evidence="7">
    <location>
        <begin position="178"/>
        <end position="236"/>
    </location>
</feature>
<evidence type="ECO:0000313" key="9">
    <source>
        <dbReference type="Proteomes" id="UP000266861"/>
    </source>
</evidence>
<evidence type="ECO:0000256" key="6">
    <source>
        <dbReference type="SAM" id="Phobius"/>
    </source>
</evidence>
<dbReference type="EMBL" id="PQFF01000123">
    <property type="protein sequence ID" value="RHZ80782.1"/>
    <property type="molecule type" value="Genomic_DNA"/>
</dbReference>
<accession>A0A397J1J8</accession>
<name>A0A397J1J8_9GLOM</name>
<keyword evidence="3" id="KW-0677">Repeat</keyword>
<dbReference type="Proteomes" id="UP000266861">
    <property type="component" value="Unassembled WGS sequence"/>
</dbReference>
<dbReference type="Gene3D" id="2.170.140.10">
    <property type="entry name" value="Chitin binding domain"/>
    <property type="match status" value="1"/>
</dbReference>
<dbReference type="PANTHER" id="PTHR23301:SF0">
    <property type="entry name" value="CHITIN-BINDING TYPE-2 DOMAIN-CONTAINING PROTEIN-RELATED"/>
    <property type="match status" value="1"/>
</dbReference>
<keyword evidence="9" id="KW-1185">Reference proteome</keyword>
<keyword evidence="1" id="KW-0147">Chitin-binding</keyword>
<dbReference type="SUPFAM" id="SSF57625">
    <property type="entry name" value="Invertebrate chitin-binding proteins"/>
    <property type="match status" value="1"/>
</dbReference>
<comment type="caution">
    <text evidence="8">The sequence shown here is derived from an EMBL/GenBank/DDBJ whole genome shotgun (WGS) entry which is preliminary data.</text>
</comment>
<dbReference type="GO" id="GO:0005576">
    <property type="term" value="C:extracellular region"/>
    <property type="evidence" value="ECO:0007669"/>
    <property type="project" value="InterPro"/>
</dbReference>
<gene>
    <name evidence="8" type="ORF">Glove_132g152</name>
</gene>
<organism evidence="8 9">
    <name type="scientific">Diversispora epigaea</name>
    <dbReference type="NCBI Taxonomy" id="1348612"/>
    <lineage>
        <taxon>Eukaryota</taxon>
        <taxon>Fungi</taxon>
        <taxon>Fungi incertae sedis</taxon>
        <taxon>Mucoromycota</taxon>
        <taxon>Glomeromycotina</taxon>
        <taxon>Glomeromycetes</taxon>
        <taxon>Diversisporales</taxon>
        <taxon>Diversisporaceae</taxon>
        <taxon>Diversispora</taxon>
    </lineage>
</organism>
<sequence length="238" mass="27790">MNEQRTESKTHKDLTPEYLKWQAKITIMPDLNYRSVVEINELREENAKPKHDKEVLPKISNCIGTGVKMMLKIRGQKMTYTTARAMLTECSVYIYKIRNYQRSSTCCSQVLKKMGEKDYKKPPFFIYKHSIDLKKLQKIFIRPLIITFFNMNKRSITLLSITKYLYLLCIIGFVTSQKLYCPEDNSEVIYYPNPDNCSEFYQCDHGTPVLQKCPIGYHFDPVILVCDYAQSAGCEDLP</sequence>
<dbReference type="GO" id="GO:0008061">
    <property type="term" value="F:chitin binding"/>
    <property type="evidence" value="ECO:0007669"/>
    <property type="project" value="UniProtKB-KW"/>
</dbReference>
<dbReference type="InterPro" id="IPR036508">
    <property type="entry name" value="Chitin-bd_dom_sf"/>
</dbReference>
<keyword evidence="5" id="KW-0325">Glycoprotein</keyword>
<protein>
    <recommendedName>
        <fullName evidence="7">Chitin-binding type-2 domain-containing protein</fullName>
    </recommendedName>
</protein>
<dbReference type="InterPro" id="IPR051940">
    <property type="entry name" value="Chitin_bind-dev_reg"/>
</dbReference>
<dbReference type="AlphaFoldDB" id="A0A397J1J8"/>
<dbReference type="SMART" id="SM00494">
    <property type="entry name" value="ChtBD2"/>
    <property type="match status" value="1"/>
</dbReference>
<evidence type="ECO:0000259" key="7">
    <source>
        <dbReference type="PROSITE" id="PS50940"/>
    </source>
</evidence>
<feature type="transmembrane region" description="Helical" evidence="6">
    <location>
        <begin position="156"/>
        <end position="175"/>
    </location>
</feature>
<dbReference type="PROSITE" id="PS50940">
    <property type="entry name" value="CHIT_BIND_II"/>
    <property type="match status" value="1"/>
</dbReference>
<dbReference type="OrthoDB" id="6020543at2759"/>
<dbReference type="PANTHER" id="PTHR23301">
    <property type="entry name" value="CHITIN BINDING PERITROPHIN-A"/>
    <property type="match status" value="1"/>
</dbReference>
<evidence type="ECO:0000256" key="5">
    <source>
        <dbReference type="ARBA" id="ARBA00023180"/>
    </source>
</evidence>